<dbReference type="GeneID" id="94197470"/>
<organism evidence="1 2">
    <name type="scientific">Babesia caballi</name>
    <dbReference type="NCBI Taxonomy" id="5871"/>
    <lineage>
        <taxon>Eukaryota</taxon>
        <taxon>Sar</taxon>
        <taxon>Alveolata</taxon>
        <taxon>Apicomplexa</taxon>
        <taxon>Aconoidasida</taxon>
        <taxon>Piroplasmida</taxon>
        <taxon>Babesiidae</taxon>
        <taxon>Babesia</taxon>
    </lineage>
</organism>
<protein>
    <submittedName>
        <fullName evidence="1">EAL domain-containing protein</fullName>
    </submittedName>
</protein>
<dbReference type="AlphaFoldDB" id="A0AAV4M1T6"/>
<dbReference type="Proteomes" id="UP001497744">
    <property type="component" value="Unassembled WGS sequence"/>
</dbReference>
<evidence type="ECO:0000313" key="1">
    <source>
        <dbReference type="EMBL" id="GIX65989.1"/>
    </source>
</evidence>
<keyword evidence="2" id="KW-1185">Reference proteome</keyword>
<comment type="caution">
    <text evidence="1">The sequence shown here is derived from an EMBL/GenBank/DDBJ whole genome shotgun (WGS) entry which is preliminary data.</text>
</comment>
<dbReference type="EMBL" id="BPLF01000006">
    <property type="protein sequence ID" value="GIX65989.1"/>
    <property type="molecule type" value="Genomic_DNA"/>
</dbReference>
<accession>A0AAV4M1T6</accession>
<dbReference type="RefSeq" id="XP_067718058.1">
    <property type="nucleotide sequence ID" value="XM_067861957.1"/>
</dbReference>
<gene>
    <name evidence="1" type="ORF">BcabD6B2_54250</name>
</gene>
<name>A0AAV4M1T6_BABCB</name>
<reference evidence="1 2" key="1">
    <citation type="submission" date="2021-06" db="EMBL/GenBank/DDBJ databases">
        <title>Genome sequence of Babesia caballi.</title>
        <authorList>
            <person name="Yamagishi J."/>
            <person name="Kidaka T."/>
            <person name="Ochi A."/>
        </authorList>
    </citation>
    <scope>NUCLEOTIDE SEQUENCE [LARGE SCALE GENOMIC DNA]</scope>
    <source>
        <strain evidence="1">USDA-D6B2</strain>
    </source>
</reference>
<sequence length="313" mass="34472">MCAPVLLLSTKGAAGKRLIAPPTPFLMAPPVDIVRRICFSLKLGNEGFGGVADGGEDGGVGRFGVFKLVDITVNRIRFDVIEVSKCTGDKVRSFTQLGRHLCFNVTKKRFKTIVQVLKITGAIFLHLDHVDIACDILNTTINCMRLMLLVVELLGNNIPQRTKNSIKNTITSTMLNLTIKPLLHFLLNLLYQLPKPLRHLTRAHALPKSADNFRNLLLIGTLNINLTKPLEKADDKIQHGVADLVLRDVRGKNAAAGDYRATICFCTTIPNELLQSLGQLANEAIGTTTRTIQSLRNLINLRTQAGTNIFNFV</sequence>
<evidence type="ECO:0000313" key="2">
    <source>
        <dbReference type="Proteomes" id="UP001497744"/>
    </source>
</evidence>
<proteinExistence type="predicted"/>